<proteinExistence type="predicted"/>
<dbReference type="EnsemblMetazoa" id="MESCA004654-RA">
    <property type="protein sequence ID" value="MESCA004654-PA"/>
    <property type="gene ID" value="MESCA004654"/>
</dbReference>
<dbReference type="AlphaFoldDB" id="T1GM86"/>
<dbReference type="Pfam" id="PF14694">
    <property type="entry name" value="LINES_N"/>
    <property type="match status" value="1"/>
</dbReference>
<sequence length="346" mass="39125">METPTSLTGSKEQIVLKHIYTAAPHNDSWLKKLVDNLFSFERLDALAIQKMCFSQEIIRRIVEWRDTDLHPLEDEAEVGNAGIPIENNPFATGLQPPEEDTHQRNLSVETNGSCQIVTLTDAESFDTTQLKCQTIKILENKWPALVRNMKNLISGGHLNGSSTSAENCVLTFLQLWENILSVKTNLSIVDILPFYSQLDTFEELLHQNNFTSCTVYKQMLSLFNEALCYGSTLALQDSSPEQLCLLAQQVVRHVNYRLLEYLPRRQPENCVSLLGFKGTNRDYPPGADLMFPRIGNPGELDLEMDKTILQKMFLLVLKSVAVTVKEIRSDSSDSSIDSQDNDLIRK</sequence>
<dbReference type="EMBL" id="CAQQ02193620">
    <property type="status" value="NOT_ANNOTATED_CDS"/>
    <property type="molecule type" value="Genomic_DNA"/>
</dbReference>
<reference evidence="3" key="1">
    <citation type="submission" date="2013-02" db="EMBL/GenBank/DDBJ databases">
        <authorList>
            <person name="Hughes D."/>
        </authorList>
    </citation>
    <scope>NUCLEOTIDE SEQUENCE</scope>
    <source>
        <strain>Durham</strain>
        <strain evidence="3">NC isolate 2 -- Noor lab</strain>
    </source>
</reference>
<organism evidence="2 3">
    <name type="scientific">Megaselia scalaris</name>
    <name type="common">Humpbacked fly</name>
    <name type="synonym">Phora scalaris</name>
    <dbReference type="NCBI Taxonomy" id="36166"/>
    <lineage>
        <taxon>Eukaryota</taxon>
        <taxon>Metazoa</taxon>
        <taxon>Ecdysozoa</taxon>
        <taxon>Arthropoda</taxon>
        <taxon>Hexapoda</taxon>
        <taxon>Insecta</taxon>
        <taxon>Pterygota</taxon>
        <taxon>Neoptera</taxon>
        <taxon>Endopterygota</taxon>
        <taxon>Diptera</taxon>
        <taxon>Brachycera</taxon>
        <taxon>Muscomorpha</taxon>
        <taxon>Platypezoidea</taxon>
        <taxon>Phoridae</taxon>
        <taxon>Megaseliini</taxon>
        <taxon>Megaselia</taxon>
    </lineage>
</organism>
<reference evidence="2" key="2">
    <citation type="submission" date="2015-06" db="UniProtKB">
        <authorList>
            <consortium name="EnsemblMetazoa"/>
        </authorList>
    </citation>
    <scope>IDENTIFICATION</scope>
</reference>
<evidence type="ECO:0000313" key="3">
    <source>
        <dbReference type="Proteomes" id="UP000015102"/>
    </source>
</evidence>
<protein>
    <recommendedName>
        <fullName evidence="1">Protein Lines N-terminal domain-containing protein</fullName>
    </recommendedName>
</protein>
<dbReference type="HOGENOM" id="CLU_802378_0_0_1"/>
<dbReference type="STRING" id="36166.T1GM86"/>
<evidence type="ECO:0000313" key="2">
    <source>
        <dbReference type="EnsemblMetazoa" id="MESCA004654-PA"/>
    </source>
</evidence>
<keyword evidence="3" id="KW-1185">Reference proteome</keyword>
<dbReference type="Proteomes" id="UP000015102">
    <property type="component" value="Unassembled WGS sequence"/>
</dbReference>
<accession>T1GM86</accession>
<dbReference type="PANTHER" id="PTHR16057:SF1">
    <property type="entry name" value="PROTEIN LINES HOMOLOG 1"/>
    <property type="match status" value="1"/>
</dbReference>
<feature type="domain" description="Protein Lines N-terminal" evidence="1">
    <location>
        <begin position="116"/>
        <end position="332"/>
    </location>
</feature>
<name>T1GM86_MEGSC</name>
<dbReference type="InterPro" id="IPR024875">
    <property type="entry name" value="Protein_Lines"/>
</dbReference>
<evidence type="ECO:0000259" key="1">
    <source>
        <dbReference type="Pfam" id="PF14694"/>
    </source>
</evidence>
<dbReference type="PANTHER" id="PTHR16057">
    <property type="entry name" value="WINS1, 2 PROTEIN"/>
    <property type="match status" value="1"/>
</dbReference>
<dbReference type="InterPro" id="IPR032794">
    <property type="entry name" value="LINES_N"/>
</dbReference>